<dbReference type="PROSITE" id="PS51257">
    <property type="entry name" value="PROKAR_LIPOPROTEIN"/>
    <property type="match status" value="1"/>
</dbReference>
<dbReference type="OrthoDB" id="9861528at2"/>
<sequence>MEKEIKNTTPEIERCDFCGQLVFTAVACPWTGSAVHMSHCPECKYFEPMFWHCLYRKNDERR</sequence>
<name>A0A1H0P543_SELRU</name>
<dbReference type="Proteomes" id="UP000182412">
    <property type="component" value="Unassembled WGS sequence"/>
</dbReference>
<accession>A0A1H0P543</accession>
<organism evidence="1 2">
    <name type="scientific">Selenomonas ruminantium</name>
    <dbReference type="NCBI Taxonomy" id="971"/>
    <lineage>
        <taxon>Bacteria</taxon>
        <taxon>Bacillati</taxon>
        <taxon>Bacillota</taxon>
        <taxon>Negativicutes</taxon>
        <taxon>Selenomonadales</taxon>
        <taxon>Selenomonadaceae</taxon>
        <taxon>Selenomonas</taxon>
    </lineage>
</organism>
<reference evidence="1 2" key="1">
    <citation type="submission" date="2016-10" db="EMBL/GenBank/DDBJ databases">
        <authorList>
            <person name="de Groot N.N."/>
        </authorList>
    </citation>
    <scope>NUCLEOTIDE SEQUENCE [LARGE SCALE GENOMIC DNA]</scope>
    <source>
        <strain evidence="1 2">S137</strain>
    </source>
</reference>
<dbReference type="EMBL" id="FNJQ01000004">
    <property type="protein sequence ID" value="SDP00152.1"/>
    <property type="molecule type" value="Genomic_DNA"/>
</dbReference>
<protein>
    <submittedName>
        <fullName evidence="1">Uncharacterized protein</fullName>
    </submittedName>
</protein>
<evidence type="ECO:0000313" key="1">
    <source>
        <dbReference type="EMBL" id="SDP00152.1"/>
    </source>
</evidence>
<gene>
    <name evidence="1" type="ORF">SAMN05216366_104117</name>
</gene>
<dbReference type="AlphaFoldDB" id="A0A1H0P543"/>
<proteinExistence type="predicted"/>
<evidence type="ECO:0000313" key="2">
    <source>
        <dbReference type="Proteomes" id="UP000182412"/>
    </source>
</evidence>
<dbReference type="RefSeq" id="WP_143005266.1">
    <property type="nucleotide sequence ID" value="NZ_FNJQ01000004.1"/>
</dbReference>